<organism evidence="3 4">
    <name type="scientific">Terrapene triunguis</name>
    <name type="common">Three-toed box turtle</name>
    <dbReference type="NCBI Taxonomy" id="2587831"/>
    <lineage>
        <taxon>Eukaryota</taxon>
        <taxon>Metazoa</taxon>
        <taxon>Chordata</taxon>
        <taxon>Craniata</taxon>
        <taxon>Vertebrata</taxon>
        <taxon>Euteleostomi</taxon>
        <taxon>Archelosauria</taxon>
        <taxon>Testudinata</taxon>
        <taxon>Testudines</taxon>
        <taxon>Cryptodira</taxon>
        <taxon>Durocryptodira</taxon>
        <taxon>Testudinoidea</taxon>
        <taxon>Emydidae</taxon>
        <taxon>Terrapene</taxon>
    </lineage>
</organism>
<dbReference type="Gene3D" id="3.10.100.10">
    <property type="entry name" value="Mannose-Binding Protein A, subunit A"/>
    <property type="match status" value="1"/>
</dbReference>
<dbReference type="PANTHER" id="PTHR46784:SF1">
    <property type="entry name" value="KILLER CELL LECTIN-LIKE RECEPTOR SUBFAMILY B MEMBER 1"/>
    <property type="match status" value="1"/>
</dbReference>
<dbReference type="SUPFAM" id="SSF56436">
    <property type="entry name" value="C-type lectin-like"/>
    <property type="match status" value="1"/>
</dbReference>
<dbReference type="InParanoid" id="A0A674J6F9"/>
<evidence type="ECO:0000256" key="1">
    <source>
        <dbReference type="ARBA" id="ARBA00022989"/>
    </source>
</evidence>
<dbReference type="PANTHER" id="PTHR46784">
    <property type="entry name" value="KILLER CELL LECTIN-LIKE RECEPTOR SUBFAMILY B MEMBER 1"/>
    <property type="match status" value="1"/>
</dbReference>
<dbReference type="GO" id="GO:0009986">
    <property type="term" value="C:cell surface"/>
    <property type="evidence" value="ECO:0007669"/>
    <property type="project" value="TreeGrafter"/>
</dbReference>
<keyword evidence="1" id="KW-0812">Transmembrane</keyword>
<keyword evidence="4" id="KW-1185">Reference proteome</keyword>
<dbReference type="InterPro" id="IPR016187">
    <property type="entry name" value="CTDL_fold"/>
</dbReference>
<dbReference type="InterPro" id="IPR016186">
    <property type="entry name" value="C-type_lectin-like/link_sf"/>
</dbReference>
<dbReference type="GO" id="GO:0005886">
    <property type="term" value="C:plasma membrane"/>
    <property type="evidence" value="ECO:0007669"/>
    <property type="project" value="TreeGrafter"/>
</dbReference>
<reference evidence="3" key="1">
    <citation type="submission" date="2025-08" db="UniProtKB">
        <authorList>
            <consortium name="Ensembl"/>
        </authorList>
    </citation>
    <scope>IDENTIFICATION</scope>
</reference>
<dbReference type="AlphaFoldDB" id="A0A674J6F9"/>
<dbReference type="GO" id="GO:0038023">
    <property type="term" value="F:signaling receptor activity"/>
    <property type="evidence" value="ECO:0007669"/>
    <property type="project" value="TreeGrafter"/>
</dbReference>
<accession>A0A674J6F9</accession>
<name>A0A674J6F9_9SAUR</name>
<evidence type="ECO:0000313" key="4">
    <source>
        <dbReference type="Proteomes" id="UP000472274"/>
    </source>
</evidence>
<evidence type="ECO:0008006" key="5">
    <source>
        <dbReference type="Google" id="ProtNLM"/>
    </source>
</evidence>
<keyword evidence="1" id="KW-0472">Membrane</keyword>
<sequence length="88" mass="10157">DGESTTTLGKLFQWLITLTGKNVHLISNLNLSSFNFQPLDHLILLHLTKEGKCYWFSKDSKNWKESRNDCSAKSSQKLVIQDQEEMVK</sequence>
<evidence type="ECO:0000256" key="2">
    <source>
        <dbReference type="ARBA" id="ARBA00023157"/>
    </source>
</evidence>
<dbReference type="InterPro" id="IPR051527">
    <property type="entry name" value="KLR_subfamily_B"/>
</dbReference>
<dbReference type="Proteomes" id="UP000472274">
    <property type="component" value="Unplaced"/>
</dbReference>
<evidence type="ECO:0000313" key="3">
    <source>
        <dbReference type="Ensembl" id="ENSTMTP00000015517.1"/>
    </source>
</evidence>
<proteinExistence type="predicted"/>
<keyword evidence="1" id="KW-1133">Transmembrane helix</keyword>
<keyword evidence="2" id="KW-1015">Disulfide bond</keyword>
<dbReference type="GeneTree" id="ENSGT00990000204219"/>
<protein>
    <recommendedName>
        <fullName evidence="5">C-type lectin domain-containing protein</fullName>
    </recommendedName>
</protein>
<dbReference type="Ensembl" id="ENSTMTT00000016070.1">
    <property type="protein sequence ID" value="ENSTMTP00000015517.1"/>
    <property type="gene ID" value="ENSTMTG00000011370.1"/>
</dbReference>
<reference evidence="3" key="2">
    <citation type="submission" date="2025-09" db="UniProtKB">
        <authorList>
            <consortium name="Ensembl"/>
        </authorList>
    </citation>
    <scope>IDENTIFICATION</scope>
</reference>
<dbReference type="GO" id="GO:0042269">
    <property type="term" value="P:regulation of natural killer cell mediated cytotoxicity"/>
    <property type="evidence" value="ECO:0007669"/>
    <property type="project" value="TreeGrafter"/>
</dbReference>